<dbReference type="PANTHER" id="PTHR21004:SF0">
    <property type="entry name" value="PEROXISOMAL LEADER PEPTIDE-PROCESSING PROTEASE"/>
    <property type="match status" value="1"/>
</dbReference>
<comment type="similarity">
    <text evidence="1">Belongs to the peptidase S1C family.</text>
</comment>
<feature type="compositionally biased region" description="Basic and acidic residues" evidence="2">
    <location>
        <begin position="174"/>
        <end position="192"/>
    </location>
</feature>
<dbReference type="GO" id="GO:0016485">
    <property type="term" value="P:protein processing"/>
    <property type="evidence" value="ECO:0007669"/>
    <property type="project" value="InterPro"/>
</dbReference>
<sequence length="580" mass="61226">MRGVCVRVTGRDPRQSLAPGWPARLHKDGATWVGASGVALAPGPADGGAELVVTTGTVLVPFMTTPTAIDASSSPWSSSPALAAGTRVEVLLPDAGEVWREARLERVYCPREAVEALLQLTGGRDQSTWGLGWREGDGLHVYGSPYGLLAPHVFFNCLATGVVSGRLEAPPPLVHDDHHDHDHGHDDDDQAKKSAQPQPATRFPLLLTDARCIPGCEGGPAFNDQRQFAGLNLIIAADVAMSIVQQHHLAAAAARGSTAASSSVMRSVPPRERKPTEPSAAVRRAQKSLVLLEVGNSWASGIVLSATGYILTNAHVVRPYLSAIEDSVLQAGISVRVRVEDDQHSAGYSWLKADLVFASSSCIDVALLRLKNDRKWPPLVPASFAQQTPRVGDSIFVIGYPLFFPSIGQGCLCTGGQVAKVVTTSDGKPGAIQTTAAVHNGNSGGALINNAGRVVGMVTCNMRRKGTEDEAAGVIIPRLNFSIPVHLLAPVLSFIRDPSSSDARVALAPLNEAGRELDEVWKLQRLSAFPSLPPDSKFGRFVRAFAPDPRTASTTTTTPSSSAAADDSPPARGPPFASSL</sequence>
<dbReference type="InterPro" id="IPR001940">
    <property type="entry name" value="Peptidase_S1C"/>
</dbReference>
<feature type="region of interest" description="Disordered" evidence="2">
    <location>
        <begin position="260"/>
        <end position="281"/>
    </location>
</feature>
<organism evidence="3 4">
    <name type="scientific">Acanthamoeba castellanii (strain ATCC 30010 / Neff)</name>
    <dbReference type="NCBI Taxonomy" id="1257118"/>
    <lineage>
        <taxon>Eukaryota</taxon>
        <taxon>Amoebozoa</taxon>
        <taxon>Discosea</taxon>
        <taxon>Longamoebia</taxon>
        <taxon>Centramoebida</taxon>
        <taxon>Acanthamoebidae</taxon>
        <taxon>Acanthamoeba</taxon>
    </lineage>
</organism>
<dbReference type="OrthoDB" id="17845at2759"/>
<dbReference type="VEuPathDB" id="AmoebaDB:ACA1_295710"/>
<name>L8HM61_ACACF</name>
<dbReference type="InterPro" id="IPR043504">
    <property type="entry name" value="Peptidase_S1_PA_chymotrypsin"/>
</dbReference>
<evidence type="ECO:0000256" key="1">
    <source>
        <dbReference type="ARBA" id="ARBA00010541"/>
    </source>
</evidence>
<gene>
    <name evidence="3" type="ORF">ACA1_295710</name>
</gene>
<dbReference type="SUPFAM" id="SSF50494">
    <property type="entry name" value="Trypsin-like serine proteases"/>
    <property type="match status" value="2"/>
</dbReference>
<dbReference type="PANTHER" id="PTHR21004">
    <property type="entry name" value="SERINE PROTEASE-RELATED"/>
    <property type="match status" value="1"/>
</dbReference>
<dbReference type="PRINTS" id="PR00834">
    <property type="entry name" value="PROTEASES2C"/>
</dbReference>
<dbReference type="GeneID" id="14926543"/>
<dbReference type="EMBL" id="KB007805">
    <property type="protein sequence ID" value="ELR25486.1"/>
    <property type="molecule type" value="Genomic_DNA"/>
</dbReference>
<accession>L8HM61</accession>
<feature type="region of interest" description="Disordered" evidence="2">
    <location>
        <begin position="169"/>
        <end position="200"/>
    </location>
</feature>
<reference evidence="3 4" key="1">
    <citation type="journal article" date="2013" name="Genome Biol.">
        <title>Genome of Acanthamoeba castellanii highlights extensive lateral gene transfer and early evolution of tyrosine kinase signaling.</title>
        <authorList>
            <person name="Clarke M."/>
            <person name="Lohan A.J."/>
            <person name="Liu B."/>
            <person name="Lagkouvardos I."/>
            <person name="Roy S."/>
            <person name="Zafar N."/>
            <person name="Bertelli C."/>
            <person name="Schilde C."/>
            <person name="Kianianmomeni A."/>
            <person name="Burglin T.R."/>
            <person name="Frech C."/>
            <person name="Turcotte B."/>
            <person name="Kopec K.O."/>
            <person name="Synnott J.M."/>
            <person name="Choo C."/>
            <person name="Paponov I."/>
            <person name="Finkler A."/>
            <person name="Soon Heng Tan C."/>
            <person name="Hutchins A.P."/>
            <person name="Weinmeier T."/>
            <person name="Rattei T."/>
            <person name="Chu J.S."/>
            <person name="Gimenez G."/>
            <person name="Irimia M."/>
            <person name="Rigden D.J."/>
            <person name="Fitzpatrick D.A."/>
            <person name="Lorenzo-Morales J."/>
            <person name="Bateman A."/>
            <person name="Chiu C.H."/>
            <person name="Tang P."/>
            <person name="Hegemann P."/>
            <person name="Fromm H."/>
            <person name="Raoult D."/>
            <person name="Greub G."/>
            <person name="Miranda-Saavedra D."/>
            <person name="Chen N."/>
            <person name="Nash P."/>
            <person name="Ginger M.L."/>
            <person name="Horn M."/>
            <person name="Schaap P."/>
            <person name="Caler L."/>
            <person name="Loftus B."/>
        </authorList>
    </citation>
    <scope>NUCLEOTIDE SEQUENCE [LARGE SCALE GENOMIC DNA]</scope>
    <source>
        <strain evidence="3 4">Neff</strain>
    </source>
</reference>
<dbReference type="STRING" id="1257118.L8HM61"/>
<dbReference type="AlphaFoldDB" id="L8HM61"/>
<dbReference type="Pfam" id="PF13365">
    <property type="entry name" value="Trypsin_2"/>
    <property type="match status" value="1"/>
</dbReference>
<evidence type="ECO:0000313" key="4">
    <source>
        <dbReference type="Proteomes" id="UP000011083"/>
    </source>
</evidence>
<protein>
    <submittedName>
        <fullName evidence="3">Trypsin domain containing protein</fullName>
    </submittedName>
</protein>
<dbReference type="OMA" id="TISICEL"/>
<dbReference type="Gene3D" id="2.40.10.10">
    <property type="entry name" value="Trypsin-like serine proteases"/>
    <property type="match status" value="3"/>
</dbReference>
<evidence type="ECO:0000256" key="2">
    <source>
        <dbReference type="SAM" id="MobiDB-lite"/>
    </source>
</evidence>
<dbReference type="RefSeq" id="XP_004368241.1">
    <property type="nucleotide sequence ID" value="XM_004368184.1"/>
</dbReference>
<dbReference type="KEGG" id="acan:ACA1_295710"/>
<proteinExistence type="inferred from homology"/>
<feature type="compositionally biased region" description="Low complexity" evidence="2">
    <location>
        <begin position="547"/>
        <end position="570"/>
    </location>
</feature>
<dbReference type="Proteomes" id="UP000011083">
    <property type="component" value="Unassembled WGS sequence"/>
</dbReference>
<keyword evidence="4" id="KW-1185">Reference proteome</keyword>
<feature type="region of interest" description="Disordered" evidence="2">
    <location>
        <begin position="547"/>
        <end position="580"/>
    </location>
</feature>
<dbReference type="GO" id="GO:0005777">
    <property type="term" value="C:peroxisome"/>
    <property type="evidence" value="ECO:0007669"/>
    <property type="project" value="InterPro"/>
</dbReference>
<dbReference type="InterPro" id="IPR039245">
    <property type="entry name" value="TYSND1/DEG15"/>
</dbReference>
<dbReference type="GO" id="GO:0004252">
    <property type="term" value="F:serine-type endopeptidase activity"/>
    <property type="evidence" value="ECO:0007669"/>
    <property type="project" value="InterPro"/>
</dbReference>
<evidence type="ECO:0000313" key="3">
    <source>
        <dbReference type="EMBL" id="ELR25486.1"/>
    </source>
</evidence>
<dbReference type="InterPro" id="IPR009003">
    <property type="entry name" value="Peptidase_S1_PA"/>
</dbReference>